<dbReference type="KEGG" id="saci:Sinac_0080"/>
<accession>L0D7D5</accession>
<dbReference type="HOGENOM" id="CLU_2939313_0_0_0"/>
<dbReference type="STRING" id="886293.Sinac_0080"/>
<dbReference type="Proteomes" id="UP000010798">
    <property type="component" value="Chromosome"/>
</dbReference>
<evidence type="ECO:0000313" key="1">
    <source>
        <dbReference type="EMBL" id="AGA24541.1"/>
    </source>
</evidence>
<protein>
    <submittedName>
        <fullName evidence="1">Uncharacterized protein</fullName>
    </submittedName>
</protein>
<sequence>MNRTSPLPPKLRRQGWGALPSRLALVEIDNGQNLATDFLWPPAWKSPNGFRRMGFRSPAS</sequence>
<name>L0D7D5_SINAD</name>
<dbReference type="EMBL" id="CP003364">
    <property type="protein sequence ID" value="AGA24541.1"/>
    <property type="molecule type" value="Genomic_DNA"/>
</dbReference>
<gene>
    <name evidence="1" type="ordered locus">Sinac_0080</name>
</gene>
<organism evidence="1 2">
    <name type="scientific">Singulisphaera acidiphila (strain ATCC BAA-1392 / DSM 18658 / VKM B-2454 / MOB10)</name>
    <dbReference type="NCBI Taxonomy" id="886293"/>
    <lineage>
        <taxon>Bacteria</taxon>
        <taxon>Pseudomonadati</taxon>
        <taxon>Planctomycetota</taxon>
        <taxon>Planctomycetia</taxon>
        <taxon>Isosphaerales</taxon>
        <taxon>Isosphaeraceae</taxon>
        <taxon>Singulisphaera</taxon>
    </lineage>
</organism>
<keyword evidence="2" id="KW-1185">Reference proteome</keyword>
<reference evidence="1 2" key="1">
    <citation type="submission" date="2012-02" db="EMBL/GenBank/DDBJ databases">
        <title>Complete sequence of chromosome of Singulisphaera acidiphila DSM 18658.</title>
        <authorList>
            <consortium name="US DOE Joint Genome Institute (JGI-PGF)"/>
            <person name="Lucas S."/>
            <person name="Copeland A."/>
            <person name="Lapidus A."/>
            <person name="Glavina del Rio T."/>
            <person name="Dalin E."/>
            <person name="Tice H."/>
            <person name="Bruce D."/>
            <person name="Goodwin L."/>
            <person name="Pitluck S."/>
            <person name="Peters L."/>
            <person name="Ovchinnikova G."/>
            <person name="Chertkov O."/>
            <person name="Kyrpides N."/>
            <person name="Mavromatis K."/>
            <person name="Ivanova N."/>
            <person name="Brettin T."/>
            <person name="Detter J.C."/>
            <person name="Han C."/>
            <person name="Larimer F."/>
            <person name="Land M."/>
            <person name="Hauser L."/>
            <person name="Markowitz V."/>
            <person name="Cheng J.-F."/>
            <person name="Hugenholtz P."/>
            <person name="Woyke T."/>
            <person name="Wu D."/>
            <person name="Tindall B."/>
            <person name="Pomrenke H."/>
            <person name="Brambilla E."/>
            <person name="Klenk H.-P."/>
            <person name="Eisen J.A."/>
        </authorList>
    </citation>
    <scope>NUCLEOTIDE SEQUENCE [LARGE SCALE GENOMIC DNA]</scope>
    <source>
        <strain evidence="2">ATCC BAA-1392 / DSM 18658 / VKM B-2454 / MOB10</strain>
    </source>
</reference>
<evidence type="ECO:0000313" key="2">
    <source>
        <dbReference type="Proteomes" id="UP000010798"/>
    </source>
</evidence>
<proteinExistence type="predicted"/>
<dbReference type="AlphaFoldDB" id="L0D7D5"/>